<protein>
    <recommendedName>
        <fullName evidence="5">VirE protein</fullName>
    </recommendedName>
</protein>
<dbReference type="InterPro" id="IPR014819">
    <property type="entry name" value="PriCT_2"/>
</dbReference>
<organism evidence="3 4">
    <name type="scientific">Pseudotamlana haliotis</name>
    <dbReference type="NCBI Taxonomy" id="2614804"/>
    <lineage>
        <taxon>Bacteria</taxon>
        <taxon>Pseudomonadati</taxon>
        <taxon>Bacteroidota</taxon>
        <taxon>Flavobacteriia</taxon>
        <taxon>Flavobacteriales</taxon>
        <taxon>Flavobacteriaceae</taxon>
        <taxon>Pseudotamlana</taxon>
    </lineage>
</organism>
<dbReference type="Pfam" id="PF08800">
    <property type="entry name" value="BT4734-like_N"/>
    <property type="match status" value="1"/>
</dbReference>
<feature type="domain" description="Primase C-terminal 2" evidence="1">
    <location>
        <begin position="222"/>
        <end position="285"/>
    </location>
</feature>
<dbReference type="EMBL" id="WAAT01000041">
    <property type="protein sequence ID" value="KAB1068040.1"/>
    <property type="molecule type" value="Genomic_DNA"/>
</dbReference>
<feature type="domain" description="BT4734-like N-terminal" evidence="2">
    <location>
        <begin position="52"/>
        <end position="171"/>
    </location>
</feature>
<dbReference type="RefSeq" id="WP_150938542.1">
    <property type="nucleotide sequence ID" value="NZ_WAAT01000041.1"/>
</dbReference>
<name>A0A6N6MGV9_9FLAO</name>
<dbReference type="AlphaFoldDB" id="A0A6N6MGV9"/>
<sequence length="293" mass="34013">MSILKQKVSLFSSYKDADPKTVMLYDFITSDKFKNEVDVIRSTNNKALRNSLKSRLPAITPSGLFNERRSISNLVKHTGLIQVDIDKQDNEHLKMCDIKEILKDIEQICFASYSVSGNGLFGLIEVSNPEKHKEHFLALEEDFKNDFNIIIDKSCKDVSRLRGYTFDDDFYINENALIYDQLIHPKEKTKHKPKVIKLIHESITKEDDFYKALEVIERNRLDITGSNEQWFDILCSIANEFGESGRGFAHVISQYSNLYDYSRCDKDYSRAINNSYSYSIGTFYYFLKQHLTA</sequence>
<evidence type="ECO:0000259" key="2">
    <source>
        <dbReference type="Pfam" id="PF08800"/>
    </source>
</evidence>
<evidence type="ECO:0000259" key="1">
    <source>
        <dbReference type="Pfam" id="PF08707"/>
    </source>
</evidence>
<proteinExistence type="predicted"/>
<evidence type="ECO:0008006" key="5">
    <source>
        <dbReference type="Google" id="ProtNLM"/>
    </source>
</evidence>
<evidence type="ECO:0000313" key="4">
    <source>
        <dbReference type="Proteomes" id="UP000441333"/>
    </source>
</evidence>
<reference evidence="3 4" key="1">
    <citation type="submission" date="2019-09" db="EMBL/GenBank/DDBJ databases">
        <authorList>
            <person name="Cao W.R."/>
        </authorList>
    </citation>
    <scope>NUCLEOTIDE SEQUENCE [LARGE SCALE GENOMIC DNA]</scope>
    <source>
        <strain evidence="3 4">B1N29</strain>
    </source>
</reference>
<dbReference type="GO" id="GO:0016817">
    <property type="term" value="F:hydrolase activity, acting on acid anhydrides"/>
    <property type="evidence" value="ECO:0007669"/>
    <property type="project" value="InterPro"/>
</dbReference>
<gene>
    <name evidence="3" type="ORF">F6U93_07845</name>
</gene>
<dbReference type="Pfam" id="PF08707">
    <property type="entry name" value="PriCT_2"/>
    <property type="match status" value="1"/>
</dbReference>
<dbReference type="Proteomes" id="UP000441333">
    <property type="component" value="Unassembled WGS sequence"/>
</dbReference>
<accession>A0A6N6MGV9</accession>
<dbReference type="InterPro" id="IPR014907">
    <property type="entry name" value="BT4734-like_N"/>
</dbReference>
<evidence type="ECO:0000313" key="3">
    <source>
        <dbReference type="EMBL" id="KAB1068040.1"/>
    </source>
</evidence>
<keyword evidence="4" id="KW-1185">Reference proteome</keyword>
<comment type="caution">
    <text evidence="3">The sequence shown here is derived from an EMBL/GenBank/DDBJ whole genome shotgun (WGS) entry which is preliminary data.</text>
</comment>